<proteinExistence type="predicted"/>
<name>A0ABD0JDS0_9CAEN</name>
<evidence type="ECO:0000259" key="1">
    <source>
        <dbReference type="PROSITE" id="PS50904"/>
    </source>
</evidence>
<dbReference type="InterPro" id="IPR006797">
    <property type="entry name" value="PRELI/MSF1_dom"/>
</dbReference>
<dbReference type="Pfam" id="PF04707">
    <property type="entry name" value="PRELI"/>
    <property type="match status" value="1"/>
</dbReference>
<feature type="domain" description="PRELI/MSF1" evidence="1">
    <location>
        <begin position="2"/>
        <end position="175"/>
    </location>
</feature>
<evidence type="ECO:0000313" key="2">
    <source>
        <dbReference type="EMBL" id="KAK7471554.1"/>
    </source>
</evidence>
<accession>A0ABD0JDS0</accession>
<reference evidence="2 3" key="1">
    <citation type="journal article" date="2023" name="Sci. Data">
        <title>Genome assembly of the Korean intertidal mud-creeper Batillaria attramentaria.</title>
        <authorList>
            <person name="Patra A.K."/>
            <person name="Ho P.T."/>
            <person name="Jun S."/>
            <person name="Lee S.J."/>
            <person name="Kim Y."/>
            <person name="Won Y.J."/>
        </authorList>
    </citation>
    <scope>NUCLEOTIDE SEQUENCE [LARGE SCALE GENOMIC DNA]</scope>
    <source>
        <strain evidence="2">Wonlab-2016</strain>
    </source>
</reference>
<keyword evidence="3" id="KW-1185">Reference proteome</keyword>
<dbReference type="AlphaFoldDB" id="A0ABD0JDS0"/>
<dbReference type="Proteomes" id="UP001519460">
    <property type="component" value="Unassembled WGS sequence"/>
</dbReference>
<organism evidence="2 3">
    <name type="scientific">Batillaria attramentaria</name>
    <dbReference type="NCBI Taxonomy" id="370345"/>
    <lineage>
        <taxon>Eukaryota</taxon>
        <taxon>Metazoa</taxon>
        <taxon>Spiralia</taxon>
        <taxon>Lophotrochozoa</taxon>
        <taxon>Mollusca</taxon>
        <taxon>Gastropoda</taxon>
        <taxon>Caenogastropoda</taxon>
        <taxon>Sorbeoconcha</taxon>
        <taxon>Cerithioidea</taxon>
        <taxon>Batillariidae</taxon>
        <taxon>Batillaria</taxon>
    </lineage>
</organism>
<dbReference type="PROSITE" id="PS50904">
    <property type="entry name" value="PRELI_MSF1"/>
    <property type="match status" value="1"/>
</dbReference>
<protein>
    <recommendedName>
        <fullName evidence="1">PRELI/MSF1 domain-containing protein</fullName>
    </recommendedName>
</protein>
<gene>
    <name evidence="2" type="ORF">BaRGS_00035782</name>
</gene>
<dbReference type="PANTHER" id="PTHR11158">
    <property type="entry name" value="MSF1/PX19 RELATED"/>
    <property type="match status" value="1"/>
</dbReference>
<comment type="caution">
    <text evidence="2">The sequence shown here is derived from an EMBL/GenBank/DDBJ whole genome shotgun (WGS) entry which is preliminary data.</text>
</comment>
<evidence type="ECO:0000313" key="3">
    <source>
        <dbReference type="Proteomes" id="UP001519460"/>
    </source>
</evidence>
<sequence length="180" mass="20966">MVVSIDVKHTFRFPIHLVVQTHFTKYPNDKEKSVQRVDVLEHKIDYKKGIDYRRRVAICENVLPQLLRKFSILNEENIQLEEEAWLDMKTGSLRLESHNVTWAQYAKMGEESHFTTSSENPNWTQFEQHGEININGLGPFGKVLEVFTKQFLNTGVKRSLRIMDDLLTERCGNKSTTLVS</sequence>
<dbReference type="InterPro" id="IPR037365">
    <property type="entry name" value="Slowmo/Ups"/>
</dbReference>
<dbReference type="EMBL" id="JACVVK020000488">
    <property type="protein sequence ID" value="KAK7471554.1"/>
    <property type="molecule type" value="Genomic_DNA"/>
</dbReference>